<dbReference type="EMBL" id="MWBO01000049">
    <property type="protein sequence ID" value="OQA52061.1"/>
    <property type="molecule type" value="Genomic_DNA"/>
</dbReference>
<dbReference type="InterPro" id="IPR018239">
    <property type="entry name" value="DNA_ligase_AS"/>
</dbReference>
<dbReference type="CDD" id="cd00114">
    <property type="entry name" value="LIGANc"/>
    <property type="match status" value="1"/>
</dbReference>
<evidence type="ECO:0000259" key="16">
    <source>
        <dbReference type="PROSITE" id="PS50172"/>
    </source>
</evidence>
<evidence type="ECO:0000256" key="6">
    <source>
        <dbReference type="ARBA" id="ARBA00022723"/>
    </source>
</evidence>
<dbReference type="Proteomes" id="UP000485367">
    <property type="component" value="Unassembled WGS sequence"/>
</dbReference>
<feature type="binding site" evidence="14">
    <location>
        <position position="320"/>
    </location>
    <ligand>
        <name>NAD(+)</name>
        <dbReference type="ChEBI" id="CHEBI:57540"/>
    </ligand>
</feature>
<evidence type="ECO:0000256" key="5">
    <source>
        <dbReference type="ARBA" id="ARBA00022705"/>
    </source>
</evidence>
<dbReference type="PROSITE" id="PS01055">
    <property type="entry name" value="DNA_LIGASE_N1"/>
    <property type="match status" value="1"/>
</dbReference>
<proteinExistence type="inferred from homology"/>
<dbReference type="Gene3D" id="1.10.287.610">
    <property type="entry name" value="Helix hairpin bin"/>
    <property type="match status" value="1"/>
</dbReference>
<evidence type="ECO:0000256" key="8">
    <source>
        <dbReference type="ARBA" id="ARBA00022833"/>
    </source>
</evidence>
<sequence>MAMDKEEARRRIEKLRKEIDENRYFYHVLDNPRVSDAVDDSLKHELVNLEQEHPDLITPDSPSQRVGGQPLDKFEKVNHKSPMLSLNDAFSKEELEKWQERLAKIVGEKNIQESEYYCELKMDGLAVALIYKNGILEKGATRGDGKTGEDVTNNLKTISSIPLKLREVKDFDLPSEIEIRGEVYLPLKDFEKLNQQQQETGQQVYANPRNIAAGSIRQLDPKIAASRNLQFMMYSIATDLNLSKHSQEHDLAKKLGFKTNSNNKICKNLDEVEEYIKNIEKTRESLPYQTDGIVVGINNKKISERLGVVGKAPRGQIAYKFPAQEATTLVKNIIVQVGRTGKLTPVAILEPIFVDGSRISRATLHNDEEINRKDIRIGDTVIIRKAGDVIPEVKEVIERLRNGDEKKFEMPKKCPVCGGSVTKKEGQVDWYCEDPNCSTIIKRKIRHFVSKGAFEVDGLGVKVVDKLFDEGIIKDQADIFKISKDDLTVLEGFAEKKASNIIESIKKSKKISLENFIYALGIRHVGRQMANDFAKQYGSLDRFIEIGEQQIDQMYGVGEEIRESVEGYLGNPQNISLIKRMLQSGVEVEDHQSPVEKNSLGGKSFVISGKLQEMTRDQAHKRIIQNGGVVLNSVSSKTNYLVLGEEPGEKKVKEAEKYGVNTINEREFISMIGS</sequence>
<evidence type="ECO:0000256" key="7">
    <source>
        <dbReference type="ARBA" id="ARBA00022763"/>
    </source>
</evidence>
<dbReference type="FunFam" id="1.10.150.20:FF:000007">
    <property type="entry name" value="DNA ligase"/>
    <property type="match status" value="1"/>
</dbReference>
<keyword evidence="9 14" id="KW-0460">Magnesium</keyword>
<dbReference type="InterPro" id="IPR033136">
    <property type="entry name" value="DNA_ligase_CS"/>
</dbReference>
<evidence type="ECO:0000256" key="3">
    <source>
        <dbReference type="ARBA" id="ARBA00013308"/>
    </source>
</evidence>
<dbReference type="PIRSF" id="PIRSF001604">
    <property type="entry name" value="LigA"/>
    <property type="match status" value="1"/>
</dbReference>
<feature type="active site" description="N6-AMP-lysine intermediate" evidence="14">
    <location>
        <position position="121"/>
    </location>
</feature>
<dbReference type="InterPro" id="IPR012340">
    <property type="entry name" value="NA-bd_OB-fold"/>
</dbReference>
<evidence type="ECO:0000256" key="1">
    <source>
        <dbReference type="ARBA" id="ARBA00004067"/>
    </source>
</evidence>
<dbReference type="InterPro" id="IPR013840">
    <property type="entry name" value="DNAligase_N"/>
</dbReference>
<dbReference type="GO" id="GO:0003911">
    <property type="term" value="F:DNA ligase (NAD+) activity"/>
    <property type="evidence" value="ECO:0007669"/>
    <property type="project" value="UniProtKB-UniRule"/>
</dbReference>
<dbReference type="EC" id="6.5.1.2" evidence="2 14"/>
<dbReference type="FunFam" id="2.40.50.140:FF:000012">
    <property type="entry name" value="DNA ligase"/>
    <property type="match status" value="1"/>
</dbReference>
<feature type="binding site" evidence="14">
    <location>
        <position position="437"/>
    </location>
    <ligand>
        <name>Zn(2+)</name>
        <dbReference type="ChEBI" id="CHEBI:29105"/>
    </ligand>
</feature>
<dbReference type="HAMAP" id="MF_01588">
    <property type="entry name" value="DNA_ligase_A"/>
    <property type="match status" value="1"/>
</dbReference>
<accession>A0A1V5SCY2</accession>
<feature type="binding site" evidence="14">
    <location>
        <position position="119"/>
    </location>
    <ligand>
        <name>NAD(+)</name>
        <dbReference type="ChEBI" id="CHEBI:57540"/>
    </ligand>
</feature>
<dbReference type="Gene3D" id="1.10.150.20">
    <property type="entry name" value="5' to 3' exonuclease, C-terminal subdomain"/>
    <property type="match status" value="2"/>
</dbReference>
<comment type="caution">
    <text evidence="17">The sequence shown here is derived from an EMBL/GenBank/DDBJ whole genome shotgun (WGS) entry which is preliminary data.</text>
</comment>
<dbReference type="GO" id="GO:0005829">
    <property type="term" value="C:cytosol"/>
    <property type="evidence" value="ECO:0007669"/>
    <property type="project" value="TreeGrafter"/>
</dbReference>
<evidence type="ECO:0000256" key="4">
    <source>
        <dbReference type="ARBA" id="ARBA00022598"/>
    </source>
</evidence>
<dbReference type="Pfam" id="PF03120">
    <property type="entry name" value="OB_DNA_ligase"/>
    <property type="match status" value="1"/>
</dbReference>
<dbReference type="Gene3D" id="6.20.10.30">
    <property type="match status" value="1"/>
</dbReference>
<comment type="cofactor">
    <cofactor evidence="14">
        <name>Mg(2+)</name>
        <dbReference type="ChEBI" id="CHEBI:18420"/>
    </cofactor>
    <cofactor evidence="14">
        <name>Mn(2+)</name>
        <dbReference type="ChEBI" id="CHEBI:29035"/>
    </cofactor>
</comment>
<feature type="domain" description="BRCT" evidence="16">
    <location>
        <begin position="595"/>
        <end position="674"/>
    </location>
</feature>
<dbReference type="Gene3D" id="2.40.50.140">
    <property type="entry name" value="Nucleic acid-binding proteins"/>
    <property type="match status" value="1"/>
</dbReference>
<dbReference type="NCBIfam" id="NF005932">
    <property type="entry name" value="PRK07956.1"/>
    <property type="match status" value="1"/>
</dbReference>
<keyword evidence="7 14" id="KW-0227">DNA damage</keyword>
<dbReference type="Pfam" id="PF00533">
    <property type="entry name" value="BRCT"/>
    <property type="match status" value="1"/>
</dbReference>
<dbReference type="GO" id="GO:0006281">
    <property type="term" value="P:DNA repair"/>
    <property type="evidence" value="ECO:0007669"/>
    <property type="project" value="UniProtKB-KW"/>
</dbReference>
<dbReference type="PANTHER" id="PTHR23389:SF9">
    <property type="entry name" value="DNA LIGASE"/>
    <property type="match status" value="1"/>
</dbReference>
<feature type="binding site" evidence="14">
    <location>
        <begin position="85"/>
        <end position="86"/>
    </location>
    <ligand>
        <name>NAD(+)</name>
        <dbReference type="ChEBI" id="CHEBI:57540"/>
    </ligand>
</feature>
<dbReference type="Gene3D" id="3.30.470.30">
    <property type="entry name" value="DNA ligase/mRNA capping enzyme"/>
    <property type="match status" value="1"/>
</dbReference>
<dbReference type="InterPro" id="IPR010994">
    <property type="entry name" value="RuvA_2-like"/>
</dbReference>
<reference evidence="17" key="1">
    <citation type="submission" date="2017-02" db="EMBL/GenBank/DDBJ databases">
        <title>Delving into the versatile metabolic prowess of the omnipresent phylum Bacteroidetes.</title>
        <authorList>
            <person name="Nobu M.K."/>
            <person name="Mei R."/>
            <person name="Narihiro T."/>
            <person name="Kuroda K."/>
            <person name="Liu W.-T."/>
        </authorList>
    </citation>
    <scope>NUCLEOTIDE SEQUENCE</scope>
    <source>
        <strain evidence="17">ADurb.Bin280</strain>
    </source>
</reference>
<gene>
    <name evidence="14 17" type="primary">ligA</name>
    <name evidence="17" type="ORF">BWY43_00668</name>
</gene>
<evidence type="ECO:0000256" key="11">
    <source>
        <dbReference type="ARBA" id="ARBA00023204"/>
    </source>
</evidence>
<keyword evidence="14" id="KW-0464">Manganese</keyword>
<keyword evidence="11 14" id="KW-0234">DNA repair</keyword>
<protein>
    <recommendedName>
        <fullName evidence="3 14">DNA ligase</fullName>
        <ecNumber evidence="2 14">6.5.1.2</ecNumber>
    </recommendedName>
    <alternativeName>
        <fullName evidence="14">Polydeoxyribonucleotide synthase [NAD(+)]</fullName>
    </alternativeName>
</protein>
<dbReference type="InterPro" id="IPR041663">
    <property type="entry name" value="DisA/LigA_HHH"/>
</dbReference>
<feature type="binding site" evidence="14">
    <location>
        <position position="142"/>
    </location>
    <ligand>
        <name>NAD(+)</name>
        <dbReference type="ChEBI" id="CHEBI:57540"/>
    </ligand>
</feature>
<dbReference type="GO" id="GO:0006260">
    <property type="term" value="P:DNA replication"/>
    <property type="evidence" value="ECO:0007669"/>
    <property type="project" value="UniProtKB-KW"/>
</dbReference>
<evidence type="ECO:0000313" key="17">
    <source>
        <dbReference type="EMBL" id="OQA52061.1"/>
    </source>
</evidence>
<dbReference type="InterPro" id="IPR004150">
    <property type="entry name" value="NAD_DNA_ligase_OB"/>
</dbReference>
<feature type="binding site" evidence="14">
    <location>
        <position position="182"/>
    </location>
    <ligand>
        <name>NAD(+)</name>
        <dbReference type="ChEBI" id="CHEBI:57540"/>
    </ligand>
</feature>
<evidence type="ECO:0000256" key="12">
    <source>
        <dbReference type="ARBA" id="ARBA00034005"/>
    </source>
</evidence>
<name>A0A1V5SCY2_9BACT</name>
<dbReference type="SUPFAM" id="SSF52113">
    <property type="entry name" value="BRCT domain"/>
    <property type="match status" value="1"/>
</dbReference>
<dbReference type="Pfam" id="PF03119">
    <property type="entry name" value="DNA_ligase_ZBD"/>
    <property type="match status" value="1"/>
</dbReference>
<dbReference type="GO" id="GO:0046872">
    <property type="term" value="F:metal ion binding"/>
    <property type="evidence" value="ECO:0007669"/>
    <property type="project" value="UniProtKB-KW"/>
</dbReference>
<dbReference type="FunFam" id="3.30.470.30:FF:000001">
    <property type="entry name" value="DNA ligase"/>
    <property type="match status" value="1"/>
</dbReference>
<evidence type="ECO:0000256" key="10">
    <source>
        <dbReference type="ARBA" id="ARBA00023027"/>
    </source>
</evidence>
<dbReference type="AlphaFoldDB" id="A0A1V5SCY2"/>
<dbReference type="Pfam" id="PF01653">
    <property type="entry name" value="DNA_ligase_aden"/>
    <property type="match status" value="1"/>
</dbReference>
<dbReference type="NCBIfam" id="TIGR00575">
    <property type="entry name" value="dnlj"/>
    <property type="match status" value="1"/>
</dbReference>
<dbReference type="Pfam" id="PF14520">
    <property type="entry name" value="HHH_5"/>
    <property type="match status" value="1"/>
</dbReference>
<keyword evidence="5 14" id="KW-0235">DNA replication</keyword>
<evidence type="ECO:0000256" key="15">
    <source>
        <dbReference type="RuleBase" id="RU000618"/>
    </source>
</evidence>
<keyword evidence="8 14" id="KW-0862">Zinc</keyword>
<evidence type="ECO:0000256" key="9">
    <source>
        <dbReference type="ARBA" id="ARBA00022842"/>
    </source>
</evidence>
<dbReference type="SUPFAM" id="SSF56091">
    <property type="entry name" value="DNA ligase/mRNA capping enzyme, catalytic domain"/>
    <property type="match status" value="1"/>
</dbReference>
<evidence type="ECO:0000256" key="2">
    <source>
        <dbReference type="ARBA" id="ARBA00012722"/>
    </source>
</evidence>
<dbReference type="InterPro" id="IPR001357">
    <property type="entry name" value="BRCT_dom"/>
</dbReference>
<dbReference type="InterPro" id="IPR004149">
    <property type="entry name" value="Znf_DNAligase_C4"/>
</dbReference>
<organism evidence="17">
    <name type="scientific">candidate division WS2 bacterium ADurb.Bin280</name>
    <dbReference type="NCBI Taxonomy" id="1852829"/>
    <lineage>
        <taxon>Bacteria</taxon>
        <taxon>candidate division WS2</taxon>
    </lineage>
</organism>
<dbReference type="PROSITE" id="PS01056">
    <property type="entry name" value="DNA_LIGASE_N2"/>
    <property type="match status" value="1"/>
</dbReference>
<comment type="caution">
    <text evidence="14">Lacks conserved residue(s) required for the propagation of feature annotation.</text>
</comment>
<dbReference type="Gene3D" id="3.40.50.10190">
    <property type="entry name" value="BRCT domain"/>
    <property type="match status" value="1"/>
</dbReference>
<keyword evidence="6 14" id="KW-0479">Metal-binding</keyword>
<dbReference type="InterPro" id="IPR036420">
    <property type="entry name" value="BRCT_dom_sf"/>
</dbReference>
<comment type="similarity">
    <text evidence="13 14">Belongs to the NAD-dependent DNA ligase family. LigA subfamily.</text>
</comment>
<evidence type="ECO:0000256" key="14">
    <source>
        <dbReference type="HAMAP-Rule" id="MF_01588"/>
    </source>
</evidence>
<evidence type="ECO:0000256" key="13">
    <source>
        <dbReference type="ARBA" id="ARBA00060881"/>
    </source>
</evidence>
<dbReference type="SMART" id="SM00292">
    <property type="entry name" value="BRCT"/>
    <property type="match status" value="1"/>
</dbReference>
<dbReference type="SMART" id="SM00532">
    <property type="entry name" value="LIGANc"/>
    <property type="match status" value="1"/>
</dbReference>
<dbReference type="InterPro" id="IPR013839">
    <property type="entry name" value="DNAligase_adenylation"/>
</dbReference>
<dbReference type="SUPFAM" id="SSF50249">
    <property type="entry name" value="Nucleic acid-binding proteins"/>
    <property type="match status" value="1"/>
</dbReference>
<feature type="binding site" evidence="14">
    <location>
        <position position="414"/>
    </location>
    <ligand>
        <name>Zn(2+)</name>
        <dbReference type="ChEBI" id="CHEBI:29105"/>
    </ligand>
</feature>
<comment type="catalytic activity">
    <reaction evidence="12 14 15">
        <text>NAD(+) + (deoxyribonucleotide)n-3'-hydroxyl + 5'-phospho-(deoxyribonucleotide)m = (deoxyribonucleotide)n+m + AMP + beta-nicotinamide D-nucleotide.</text>
        <dbReference type="EC" id="6.5.1.2"/>
    </reaction>
</comment>
<dbReference type="PANTHER" id="PTHR23389">
    <property type="entry name" value="CHROMOSOME TRANSMISSION FIDELITY FACTOR 18"/>
    <property type="match status" value="1"/>
</dbReference>
<feature type="binding site" evidence="14">
    <location>
        <position position="417"/>
    </location>
    <ligand>
        <name>Zn(2+)</name>
        <dbReference type="ChEBI" id="CHEBI:29105"/>
    </ligand>
</feature>
<comment type="function">
    <text evidence="1 14">DNA ligase that catalyzes the formation of phosphodiester linkages between 5'-phosphoryl and 3'-hydroxyl groups in double-stranded DNA using NAD as a coenzyme and as the energy source for the reaction. It is essential for DNA replication and repair of damaged DNA.</text>
</comment>
<keyword evidence="10 14" id="KW-0520">NAD</keyword>
<dbReference type="PROSITE" id="PS50172">
    <property type="entry name" value="BRCT"/>
    <property type="match status" value="1"/>
</dbReference>
<keyword evidence="4 14" id="KW-0436">Ligase</keyword>
<dbReference type="InterPro" id="IPR001679">
    <property type="entry name" value="DNA_ligase"/>
</dbReference>
<dbReference type="Pfam" id="PF12826">
    <property type="entry name" value="HHH_2"/>
    <property type="match status" value="1"/>
</dbReference>
<dbReference type="CDD" id="cd17748">
    <property type="entry name" value="BRCT_DNA_ligase_like"/>
    <property type="match status" value="1"/>
</dbReference>
<dbReference type="SUPFAM" id="SSF47781">
    <property type="entry name" value="RuvA domain 2-like"/>
    <property type="match status" value="1"/>
</dbReference>